<gene>
    <name evidence="1" type="ORF">SAMN05660649_04140</name>
</gene>
<evidence type="ECO:0000313" key="2">
    <source>
        <dbReference type="Proteomes" id="UP000199337"/>
    </source>
</evidence>
<dbReference type="SUPFAM" id="SSF55021">
    <property type="entry name" value="ACT-like"/>
    <property type="match status" value="1"/>
</dbReference>
<dbReference type="InterPro" id="IPR027271">
    <property type="entry name" value="Acetolactate_synth/TF_NikR_C"/>
</dbReference>
<dbReference type="NCBIfam" id="TIGR03959">
    <property type="entry name" value="hyd_TM1266"/>
    <property type="match status" value="1"/>
</dbReference>
<keyword evidence="2" id="KW-1185">Reference proteome</keyword>
<accession>A0A1I2XWH5</accession>
<proteinExistence type="predicted"/>
<dbReference type="InterPro" id="IPR045865">
    <property type="entry name" value="ACT-like_dom_sf"/>
</dbReference>
<dbReference type="EMBL" id="FOOX01000019">
    <property type="protein sequence ID" value="SFH17427.1"/>
    <property type="molecule type" value="Genomic_DNA"/>
</dbReference>
<reference evidence="2" key="1">
    <citation type="submission" date="2016-10" db="EMBL/GenBank/DDBJ databases">
        <authorList>
            <person name="Varghese N."/>
            <person name="Submissions S."/>
        </authorList>
    </citation>
    <scope>NUCLEOTIDE SEQUENCE [LARGE SCALE GENOMIC DNA]</scope>
    <source>
        <strain evidence="2">DSM 17038</strain>
    </source>
</reference>
<protein>
    <submittedName>
        <fullName evidence="1">Putative iron-only hydrogenase system regulator</fullName>
    </submittedName>
</protein>
<dbReference type="Proteomes" id="UP000199337">
    <property type="component" value="Unassembled WGS sequence"/>
</dbReference>
<evidence type="ECO:0000313" key="1">
    <source>
        <dbReference type="EMBL" id="SFH17427.1"/>
    </source>
</evidence>
<dbReference type="RefSeq" id="WP_092473937.1">
    <property type="nucleotide sequence ID" value="NZ_FOOX01000019.1"/>
</dbReference>
<sequence length="88" mass="9551">MSKDICIVGILVENRACHAPDVQQVLTKYGSQILSRSGIPDPTKERGIITLTVQATENETESMVNDLSHLNGVTAKSFCLVEAMQHPA</sequence>
<organism evidence="1 2">
    <name type="scientific">Desulfotruncus arcticus DSM 17038</name>
    <dbReference type="NCBI Taxonomy" id="1121424"/>
    <lineage>
        <taxon>Bacteria</taxon>
        <taxon>Bacillati</taxon>
        <taxon>Bacillota</taxon>
        <taxon>Clostridia</taxon>
        <taxon>Eubacteriales</taxon>
        <taxon>Desulfallaceae</taxon>
        <taxon>Desulfotruncus</taxon>
    </lineage>
</organism>
<dbReference type="Gene3D" id="3.30.70.1150">
    <property type="entry name" value="ACT-like. Chain A, domain 2"/>
    <property type="match status" value="1"/>
</dbReference>
<dbReference type="InterPro" id="IPR023860">
    <property type="entry name" value="FeFe-hyd_TM1266"/>
</dbReference>
<dbReference type="STRING" id="341036.SAMN05660649_04140"/>
<dbReference type="AlphaFoldDB" id="A0A1I2XWH5"/>
<dbReference type="Pfam" id="PF21699">
    <property type="entry name" value="TM1266-like"/>
    <property type="match status" value="1"/>
</dbReference>
<dbReference type="OrthoDB" id="1121298at2"/>
<name>A0A1I2XWH5_9FIRM</name>